<feature type="chain" id="PRO_5036116161" evidence="1">
    <location>
        <begin position="18"/>
        <end position="138"/>
    </location>
</feature>
<evidence type="ECO:0000313" key="4">
    <source>
        <dbReference type="Proteomes" id="UP000332933"/>
    </source>
</evidence>
<dbReference type="AlphaFoldDB" id="A0A485KRV2"/>
<name>A0A485KRV2_9STRA</name>
<keyword evidence="1" id="KW-0732">Signal</keyword>
<keyword evidence="4" id="KW-1185">Reference proteome</keyword>
<dbReference type="SUPFAM" id="SSF50370">
    <property type="entry name" value="Ricin B-like lectins"/>
    <property type="match status" value="1"/>
</dbReference>
<gene>
    <name evidence="3" type="primary">Aste57867_10606</name>
    <name evidence="2" type="ORF">As57867_010566</name>
    <name evidence="3" type="ORF">ASTE57867_10606</name>
</gene>
<organism evidence="3 4">
    <name type="scientific">Aphanomyces stellatus</name>
    <dbReference type="NCBI Taxonomy" id="120398"/>
    <lineage>
        <taxon>Eukaryota</taxon>
        <taxon>Sar</taxon>
        <taxon>Stramenopiles</taxon>
        <taxon>Oomycota</taxon>
        <taxon>Saprolegniomycetes</taxon>
        <taxon>Saprolegniales</taxon>
        <taxon>Verrucalvaceae</taxon>
        <taxon>Aphanomyces</taxon>
    </lineage>
</organism>
<reference evidence="2" key="2">
    <citation type="submission" date="2019-06" db="EMBL/GenBank/DDBJ databases">
        <title>Genomics analysis of Aphanomyces spp. identifies a new class of oomycete effector associated with host adaptation.</title>
        <authorList>
            <person name="Gaulin E."/>
        </authorList>
    </citation>
    <scope>NUCLEOTIDE SEQUENCE</scope>
    <source>
        <strain evidence="2">CBS 578.67</strain>
    </source>
</reference>
<sequence>MVFASLFAFGAVALASATSDFHGQLFIGKSRRLCLESSRGYFPTAAPCDATDAQLWSWSRDSQQLTSRGPSHDSSTWLHLHHWDLRGHLFVARNTSVDDEVDWCLAITYPLTQGHTSTLAQCNDQDDTQLFEFASATV</sequence>
<accession>A0A485KRV2</accession>
<evidence type="ECO:0000256" key="1">
    <source>
        <dbReference type="SAM" id="SignalP"/>
    </source>
</evidence>
<dbReference type="EMBL" id="VJMH01005220">
    <property type="protein sequence ID" value="KAF0698783.1"/>
    <property type="molecule type" value="Genomic_DNA"/>
</dbReference>
<dbReference type="EMBL" id="CAADRA010005241">
    <property type="protein sequence ID" value="VFT87478.1"/>
    <property type="molecule type" value="Genomic_DNA"/>
</dbReference>
<feature type="signal peptide" evidence="1">
    <location>
        <begin position="1"/>
        <end position="17"/>
    </location>
</feature>
<dbReference type="Proteomes" id="UP000332933">
    <property type="component" value="Unassembled WGS sequence"/>
</dbReference>
<dbReference type="InterPro" id="IPR035992">
    <property type="entry name" value="Ricin_B-like_lectins"/>
</dbReference>
<reference evidence="3 4" key="1">
    <citation type="submission" date="2019-03" db="EMBL/GenBank/DDBJ databases">
        <authorList>
            <person name="Gaulin E."/>
            <person name="Dumas B."/>
        </authorList>
    </citation>
    <scope>NUCLEOTIDE SEQUENCE [LARGE SCALE GENOMIC DNA]</scope>
    <source>
        <strain evidence="3">CBS 568.67</strain>
    </source>
</reference>
<evidence type="ECO:0000313" key="2">
    <source>
        <dbReference type="EMBL" id="KAF0698783.1"/>
    </source>
</evidence>
<proteinExistence type="predicted"/>
<evidence type="ECO:0000313" key="3">
    <source>
        <dbReference type="EMBL" id="VFT87478.1"/>
    </source>
</evidence>
<protein>
    <submittedName>
        <fullName evidence="3">Aste57867_10606 protein</fullName>
    </submittedName>
</protein>